<dbReference type="EMBL" id="JAFELM010000043">
    <property type="protein sequence ID" value="MBM6619382.1"/>
    <property type="molecule type" value="Genomic_DNA"/>
</dbReference>
<evidence type="ECO:0000313" key="3">
    <source>
        <dbReference type="Proteomes" id="UP001518925"/>
    </source>
</evidence>
<dbReference type="PANTHER" id="PTHR36833">
    <property type="entry name" value="SLR0610 PROTEIN-RELATED"/>
    <property type="match status" value="1"/>
</dbReference>
<feature type="transmembrane region" description="Helical" evidence="1">
    <location>
        <begin position="60"/>
        <end position="80"/>
    </location>
</feature>
<organism evidence="2 3">
    <name type="scientific">Bacillus suaedaesalsae</name>
    <dbReference type="NCBI Taxonomy" id="2810349"/>
    <lineage>
        <taxon>Bacteria</taxon>
        <taxon>Bacillati</taxon>
        <taxon>Bacillota</taxon>
        <taxon>Bacilli</taxon>
        <taxon>Bacillales</taxon>
        <taxon>Bacillaceae</taxon>
        <taxon>Bacillus</taxon>
    </lineage>
</organism>
<dbReference type="Proteomes" id="UP001518925">
    <property type="component" value="Unassembled WGS sequence"/>
</dbReference>
<sequence length="263" mass="30499">MVRYAKLYWVFAKNHMKVMIEYRVDFLIGIFSVMLQQFASIFFVKVVFDHIEQLNGWSFYEILFIYGVAATGRSIHHIFFDNLWTLGWQYIRPGQLDRLLIRPINPLFHLCADRLQQDGLGQIIIGIIIMTIATPHLDVTWGVMEILLLIIMIISSGMIFVAINLFFATFSFWMIDSLPIVWAVFNLSDFARYPLTIYHKGIGLFLTWLIPYGFTAFYPAAYFIGGEGYKWFALWTPLVAITSCIISYMFWNRGLKAFASTGS</sequence>
<reference evidence="2 3" key="1">
    <citation type="submission" date="2021-02" db="EMBL/GenBank/DDBJ databases">
        <title>Bacillus sp. RD4P76, an endophyte from a halophyte.</title>
        <authorList>
            <person name="Sun J.-Q."/>
        </authorList>
    </citation>
    <scope>NUCLEOTIDE SEQUENCE [LARGE SCALE GENOMIC DNA]</scope>
    <source>
        <strain evidence="2 3">RD4P76</strain>
    </source>
</reference>
<keyword evidence="1" id="KW-0472">Membrane</keyword>
<feature type="transmembrane region" description="Helical" evidence="1">
    <location>
        <begin position="173"/>
        <end position="191"/>
    </location>
</feature>
<proteinExistence type="predicted"/>
<evidence type="ECO:0000256" key="1">
    <source>
        <dbReference type="SAM" id="Phobius"/>
    </source>
</evidence>
<keyword evidence="1" id="KW-0812">Transmembrane</keyword>
<comment type="caution">
    <text evidence="2">The sequence shown here is derived from an EMBL/GenBank/DDBJ whole genome shotgun (WGS) entry which is preliminary data.</text>
</comment>
<dbReference type="InterPro" id="IPR010390">
    <property type="entry name" value="ABC-2_transporter-like"/>
</dbReference>
<feature type="transmembrane region" description="Helical" evidence="1">
    <location>
        <begin position="203"/>
        <end position="225"/>
    </location>
</feature>
<dbReference type="PANTHER" id="PTHR36833:SF1">
    <property type="entry name" value="INTEGRAL MEMBRANE TRANSPORT PROTEIN"/>
    <property type="match status" value="1"/>
</dbReference>
<dbReference type="RefSeq" id="WP_204204836.1">
    <property type="nucleotide sequence ID" value="NZ_JAFELM010000043.1"/>
</dbReference>
<protein>
    <submittedName>
        <fullName evidence="2">ABC-2 family transporter protein</fullName>
    </submittedName>
</protein>
<evidence type="ECO:0000313" key="2">
    <source>
        <dbReference type="EMBL" id="MBM6619382.1"/>
    </source>
</evidence>
<feature type="transmembrane region" description="Helical" evidence="1">
    <location>
        <begin position="231"/>
        <end position="251"/>
    </location>
</feature>
<dbReference type="Pfam" id="PF06182">
    <property type="entry name" value="ABC2_membrane_6"/>
    <property type="match status" value="1"/>
</dbReference>
<accession>A0ABS2DLM3</accession>
<gene>
    <name evidence="2" type="ORF">JR050_17105</name>
</gene>
<keyword evidence="1" id="KW-1133">Transmembrane helix</keyword>
<feature type="transmembrane region" description="Helical" evidence="1">
    <location>
        <begin position="26"/>
        <end position="48"/>
    </location>
</feature>
<feature type="transmembrane region" description="Helical" evidence="1">
    <location>
        <begin position="146"/>
        <end position="167"/>
    </location>
</feature>
<name>A0ABS2DLM3_9BACI</name>
<feature type="transmembrane region" description="Helical" evidence="1">
    <location>
        <begin position="119"/>
        <end position="139"/>
    </location>
</feature>
<keyword evidence="3" id="KW-1185">Reference proteome</keyword>